<dbReference type="SUPFAM" id="SSF55073">
    <property type="entry name" value="Nucleotide cyclase"/>
    <property type="match status" value="1"/>
</dbReference>
<keyword evidence="1" id="KW-1133">Transmembrane helix</keyword>
<evidence type="ECO:0000259" key="3">
    <source>
        <dbReference type="PROSITE" id="PS50887"/>
    </source>
</evidence>
<reference evidence="5" key="1">
    <citation type="journal article" date="2019" name="Int. J. Syst. Evol. Microbiol.">
        <title>The Global Catalogue of Microorganisms (GCM) 10K type strain sequencing project: providing services to taxonomists for standard genome sequencing and annotation.</title>
        <authorList>
            <consortium name="The Broad Institute Genomics Platform"/>
            <consortium name="The Broad Institute Genome Sequencing Center for Infectious Disease"/>
            <person name="Wu L."/>
            <person name="Ma J."/>
        </authorList>
    </citation>
    <scope>NUCLEOTIDE SEQUENCE [LARGE SCALE GENOMIC DNA]</scope>
    <source>
        <strain evidence="5">CGMCC 1.10131</strain>
    </source>
</reference>
<dbReference type="Gene3D" id="3.20.20.450">
    <property type="entry name" value="EAL domain"/>
    <property type="match status" value="1"/>
</dbReference>
<keyword evidence="1" id="KW-0472">Membrane</keyword>
<organism evidence="4 5">
    <name type="scientific">Agarivorans gilvus</name>
    <dbReference type="NCBI Taxonomy" id="680279"/>
    <lineage>
        <taxon>Bacteria</taxon>
        <taxon>Pseudomonadati</taxon>
        <taxon>Pseudomonadota</taxon>
        <taxon>Gammaproteobacteria</taxon>
        <taxon>Alteromonadales</taxon>
        <taxon>Alteromonadaceae</taxon>
        <taxon>Agarivorans</taxon>
    </lineage>
</organism>
<dbReference type="Pfam" id="PF00990">
    <property type="entry name" value="GGDEF"/>
    <property type="match status" value="1"/>
</dbReference>
<feature type="transmembrane region" description="Helical" evidence="1">
    <location>
        <begin position="20"/>
        <end position="41"/>
    </location>
</feature>
<dbReference type="PROSITE" id="PS50887">
    <property type="entry name" value="GGDEF"/>
    <property type="match status" value="1"/>
</dbReference>
<dbReference type="SMART" id="SM00052">
    <property type="entry name" value="EAL"/>
    <property type="match status" value="1"/>
</dbReference>
<dbReference type="InterPro" id="IPR035919">
    <property type="entry name" value="EAL_sf"/>
</dbReference>
<dbReference type="InterPro" id="IPR043128">
    <property type="entry name" value="Rev_trsase/Diguanyl_cyclase"/>
</dbReference>
<dbReference type="InterPro" id="IPR050706">
    <property type="entry name" value="Cyclic-di-GMP_PDE-like"/>
</dbReference>
<sequence length="487" mass="55168">MCFLAAYAASFIYILFDQEYVHAYLAHGVLLAGGGLFVFLVTRYCYNSLLEQEYQASHDRVTQLKNRHSFNKSISMLAKSLSPFYIMLIDLNGFKKFNDAFGHPFGDELLRQVAEKLSKQLPEHCRLYRVGGDEFAILGHNRQQHHLEKDIKIIQQQFEQPISVRKQNLHIGISIGVSSYPTHSNNAHELVQQAEQALYAAKSRKRHWKIYSEDLNKNALEHLAIANKLQNAIDKQQFQLFYQPIIKASNNSIHGAEVLLRWKQADGSYIPPDTFIPIAEQSTLIHDITCWVIKQAIEDLAILDKQGFTGCLHINLSAKDLHNNMLLTCLDKIAAKVTPQRIIFEVTESAMMTDIKQATKVMVELVNSGFAFSLDDFGTGFSSFPLLRDLPIEQIKIDRSFVINMASHEANQSIVRSIIFLAKSLNCTVVAEGVEDNTSIGLLQVMGCHYLQGYFFSRPVSLEQYQQLLDALPPASSESHQTRLNSF</sequence>
<evidence type="ECO:0000256" key="1">
    <source>
        <dbReference type="SAM" id="Phobius"/>
    </source>
</evidence>
<accession>A0ABQ1I759</accession>
<feature type="domain" description="GGDEF" evidence="3">
    <location>
        <begin position="82"/>
        <end position="214"/>
    </location>
</feature>
<proteinExistence type="predicted"/>
<dbReference type="SUPFAM" id="SSF141868">
    <property type="entry name" value="EAL domain-like"/>
    <property type="match status" value="1"/>
</dbReference>
<comment type="caution">
    <text evidence="4">The sequence shown here is derived from an EMBL/GenBank/DDBJ whole genome shotgun (WGS) entry which is preliminary data.</text>
</comment>
<protein>
    <submittedName>
        <fullName evidence="4">GGDEF-domain containing protein</fullName>
    </submittedName>
</protein>
<dbReference type="Gene3D" id="3.30.70.270">
    <property type="match status" value="1"/>
</dbReference>
<dbReference type="InterPro" id="IPR000160">
    <property type="entry name" value="GGDEF_dom"/>
</dbReference>
<dbReference type="Proteomes" id="UP000651977">
    <property type="component" value="Unassembled WGS sequence"/>
</dbReference>
<dbReference type="InterPro" id="IPR029787">
    <property type="entry name" value="Nucleotide_cyclase"/>
</dbReference>
<keyword evidence="5" id="KW-1185">Reference proteome</keyword>
<dbReference type="NCBIfam" id="TIGR00254">
    <property type="entry name" value="GGDEF"/>
    <property type="match status" value="1"/>
</dbReference>
<evidence type="ECO:0000313" key="5">
    <source>
        <dbReference type="Proteomes" id="UP000651977"/>
    </source>
</evidence>
<feature type="domain" description="EAL" evidence="2">
    <location>
        <begin position="222"/>
        <end position="473"/>
    </location>
</feature>
<dbReference type="EMBL" id="BMDY01000028">
    <property type="protein sequence ID" value="GGB19013.1"/>
    <property type="molecule type" value="Genomic_DNA"/>
</dbReference>
<evidence type="ECO:0000259" key="2">
    <source>
        <dbReference type="PROSITE" id="PS50883"/>
    </source>
</evidence>
<keyword evidence="1" id="KW-0812">Transmembrane</keyword>
<name>A0ABQ1I759_9ALTE</name>
<evidence type="ECO:0000313" key="4">
    <source>
        <dbReference type="EMBL" id="GGB19013.1"/>
    </source>
</evidence>
<dbReference type="PROSITE" id="PS50883">
    <property type="entry name" value="EAL"/>
    <property type="match status" value="1"/>
</dbReference>
<dbReference type="Pfam" id="PF00563">
    <property type="entry name" value="EAL"/>
    <property type="match status" value="1"/>
</dbReference>
<gene>
    <name evidence="4" type="ORF">GCM10007414_35540</name>
</gene>
<dbReference type="CDD" id="cd01949">
    <property type="entry name" value="GGDEF"/>
    <property type="match status" value="1"/>
</dbReference>
<dbReference type="InterPro" id="IPR001633">
    <property type="entry name" value="EAL_dom"/>
</dbReference>
<dbReference type="SMART" id="SM00267">
    <property type="entry name" value="GGDEF"/>
    <property type="match status" value="1"/>
</dbReference>
<dbReference type="PANTHER" id="PTHR33121:SF79">
    <property type="entry name" value="CYCLIC DI-GMP PHOSPHODIESTERASE PDED-RELATED"/>
    <property type="match status" value="1"/>
</dbReference>
<dbReference type="PANTHER" id="PTHR33121">
    <property type="entry name" value="CYCLIC DI-GMP PHOSPHODIESTERASE PDEF"/>
    <property type="match status" value="1"/>
</dbReference>
<dbReference type="CDD" id="cd01948">
    <property type="entry name" value="EAL"/>
    <property type="match status" value="1"/>
</dbReference>